<name>A0A699H112_TANCI</name>
<comment type="caution">
    <text evidence="2">The sequence shown here is derived from an EMBL/GenBank/DDBJ whole genome shotgun (WGS) entry which is preliminary data.</text>
</comment>
<protein>
    <recommendedName>
        <fullName evidence="1">Reverse transcriptase Ty1/copia-type domain-containing protein</fullName>
    </recommendedName>
</protein>
<dbReference type="InterPro" id="IPR013103">
    <property type="entry name" value="RVT_2"/>
</dbReference>
<gene>
    <name evidence="2" type="ORF">Tci_237842</name>
</gene>
<dbReference type="PANTHER" id="PTHR47481">
    <property type="match status" value="1"/>
</dbReference>
<dbReference type="PANTHER" id="PTHR47481:SF41">
    <property type="entry name" value="COPIA-LIKE POLYPROTEIN_RETROTRANSPOSON"/>
    <property type="match status" value="1"/>
</dbReference>
<dbReference type="Pfam" id="PF06521">
    <property type="entry name" value="PAR1"/>
    <property type="match status" value="1"/>
</dbReference>
<dbReference type="InterPro" id="IPR043502">
    <property type="entry name" value="DNA/RNA_pol_sf"/>
</dbReference>
<evidence type="ECO:0000313" key="2">
    <source>
        <dbReference type="EMBL" id="GEW65866.1"/>
    </source>
</evidence>
<sequence length="658" mass="73568">MTRSDATNTVSLSDKLSQVTYHHLLTKVPIKLDLENWNYGSWEFFFDQLCYSYEVSKYIHVSTIKPASTRLVVERPKSVKEAWDLITAFVKDNKQSRTNALKAGLRSMKLGDLSVEAYFRKIESIVTILTSLESLVNDEDVVHYALEGLPDKYDQVYGVMLHKDTFPDLKTARMMLITKEMRLKSNSLTLLVDSPSSSPMVLMAETELCRFGNECKFGYDENAKSSGGKTINGTNSDELLAKLLEQLGLNNSLAIKNNIGTPNTTNGSTTASMILQPNPTVLTVPTETTLPHAFTAGTLQDPSTGAWDMDTDGNLGRYKARLVANGSTQLVGIDVDLDVKSVFLYGALYKTVYMHKPPGFWDSVHPDYRIDTAYLLLYVDDIMLTASSETLLQQTIRSLHQEFSMTDLGYLNYLMGTSVTRDSSGMFLSQRKYAIDILKRAGMVSYNSSRTPVDIEYGDHVSDLTFYRNFKGSLQYLTFTCPEISYADQQICLYMHDPWEPHFSALKRILRYFRGTLDYGLQLFSSSSKYMVAYSDADWAEAEYHGVANAVAETCYAVYLSSNLAQHQRTKYIEIDIHFVLDLVAASQCYNNCPNIVDLYFNLAAGEGVYLPSLCETQGDNKRRGMSEIRSSGFVAPGPAVPVKLMTDGSPVMAPSPA</sequence>
<dbReference type="SUPFAM" id="SSF56672">
    <property type="entry name" value="DNA/RNA polymerases"/>
    <property type="match status" value="1"/>
</dbReference>
<evidence type="ECO:0000259" key="1">
    <source>
        <dbReference type="Pfam" id="PF07727"/>
    </source>
</evidence>
<accession>A0A699H112</accession>
<dbReference type="Pfam" id="PF07727">
    <property type="entry name" value="RVT_2"/>
    <property type="match status" value="1"/>
</dbReference>
<dbReference type="Pfam" id="PF14223">
    <property type="entry name" value="Retrotran_gag_2"/>
    <property type="match status" value="1"/>
</dbReference>
<reference evidence="2" key="1">
    <citation type="journal article" date="2019" name="Sci. Rep.">
        <title>Draft genome of Tanacetum cinerariifolium, the natural source of mosquito coil.</title>
        <authorList>
            <person name="Yamashiro T."/>
            <person name="Shiraishi A."/>
            <person name="Satake H."/>
            <person name="Nakayama K."/>
        </authorList>
    </citation>
    <scope>NUCLEOTIDE SEQUENCE</scope>
</reference>
<dbReference type="AlphaFoldDB" id="A0A699H112"/>
<dbReference type="InterPro" id="IPR009489">
    <property type="entry name" value="PAR1"/>
</dbReference>
<feature type="domain" description="Reverse transcriptase Ty1/copia-type" evidence="1">
    <location>
        <begin position="377"/>
        <end position="453"/>
    </location>
</feature>
<proteinExistence type="predicted"/>
<dbReference type="EMBL" id="BKCJ010067983">
    <property type="protein sequence ID" value="GEW65866.1"/>
    <property type="molecule type" value="Genomic_DNA"/>
</dbReference>
<organism evidence="2">
    <name type="scientific">Tanacetum cinerariifolium</name>
    <name type="common">Dalmatian daisy</name>
    <name type="synonym">Chrysanthemum cinerariifolium</name>
    <dbReference type="NCBI Taxonomy" id="118510"/>
    <lineage>
        <taxon>Eukaryota</taxon>
        <taxon>Viridiplantae</taxon>
        <taxon>Streptophyta</taxon>
        <taxon>Embryophyta</taxon>
        <taxon>Tracheophyta</taxon>
        <taxon>Spermatophyta</taxon>
        <taxon>Magnoliopsida</taxon>
        <taxon>eudicotyledons</taxon>
        <taxon>Gunneridae</taxon>
        <taxon>Pentapetalae</taxon>
        <taxon>asterids</taxon>
        <taxon>campanulids</taxon>
        <taxon>Asterales</taxon>
        <taxon>Asteraceae</taxon>
        <taxon>Asteroideae</taxon>
        <taxon>Anthemideae</taxon>
        <taxon>Anthemidinae</taxon>
        <taxon>Tanacetum</taxon>
    </lineage>
</organism>